<dbReference type="PANTHER" id="PTHR43622">
    <property type="entry name" value="3-DEHYDROQUINATE SYNTHASE"/>
    <property type="match status" value="1"/>
</dbReference>
<dbReference type="PIRSF" id="PIRSF001455">
    <property type="entry name" value="DHQ_synth"/>
    <property type="match status" value="1"/>
</dbReference>
<evidence type="ECO:0000256" key="14">
    <source>
        <dbReference type="ARBA" id="ARBA00023027"/>
    </source>
</evidence>
<evidence type="ECO:0000256" key="18">
    <source>
        <dbReference type="HAMAP-Rule" id="MF_00110"/>
    </source>
</evidence>
<keyword evidence="17 18" id="KW-0170">Cobalt</keyword>
<feature type="binding site" evidence="18">
    <location>
        <position position="142"/>
    </location>
    <ligand>
        <name>NAD(+)</name>
        <dbReference type="ChEBI" id="CHEBI:57540"/>
    </ligand>
</feature>
<dbReference type="Proteomes" id="UP000031972">
    <property type="component" value="Unassembled WGS sequence"/>
</dbReference>
<comment type="caution">
    <text evidence="21">The sequence shown here is derived from an EMBL/GenBank/DDBJ whole genome shotgun (WGS) entry which is preliminary data.</text>
</comment>
<dbReference type="GO" id="GO:0009423">
    <property type="term" value="P:chorismate biosynthetic process"/>
    <property type="evidence" value="ECO:0007669"/>
    <property type="project" value="UniProtKB-UniRule"/>
</dbReference>
<dbReference type="GO" id="GO:0000166">
    <property type="term" value="F:nucleotide binding"/>
    <property type="evidence" value="ECO:0007669"/>
    <property type="project" value="UniProtKB-KW"/>
</dbReference>
<comment type="caution">
    <text evidence="18">Lacks conserved residue(s) required for the propagation of feature annotation.</text>
</comment>
<evidence type="ECO:0000256" key="11">
    <source>
        <dbReference type="ARBA" id="ARBA00022723"/>
    </source>
</evidence>
<comment type="subcellular location">
    <subcellularLocation>
        <location evidence="4 18">Cytoplasm</location>
    </subcellularLocation>
</comment>
<feature type="binding site" evidence="18">
    <location>
        <position position="184"/>
    </location>
    <ligand>
        <name>Zn(2+)</name>
        <dbReference type="ChEBI" id="CHEBI:29105"/>
    </ligand>
</feature>
<comment type="pathway">
    <text evidence="5 18">Metabolic intermediate biosynthesis; chorismate biosynthesis; chorismate from D-erythrose 4-phosphate and phosphoenolpyruvate: step 2/7.</text>
</comment>
<evidence type="ECO:0000256" key="10">
    <source>
        <dbReference type="ARBA" id="ARBA00022605"/>
    </source>
</evidence>
<dbReference type="PATRIC" id="fig|220754.4.peg.2242"/>
<evidence type="ECO:0000256" key="3">
    <source>
        <dbReference type="ARBA" id="ARBA00001947"/>
    </source>
</evidence>
<evidence type="ECO:0000256" key="7">
    <source>
        <dbReference type="ARBA" id="ARBA00013031"/>
    </source>
</evidence>
<keyword evidence="10 18" id="KW-0028">Amino-acid biosynthesis</keyword>
<organism evidence="21 22">
    <name type="scientific">Jeotgalibacillus campisalis</name>
    <dbReference type="NCBI Taxonomy" id="220754"/>
    <lineage>
        <taxon>Bacteria</taxon>
        <taxon>Bacillati</taxon>
        <taxon>Bacillota</taxon>
        <taxon>Bacilli</taxon>
        <taxon>Bacillales</taxon>
        <taxon>Caryophanaceae</taxon>
        <taxon>Jeotgalibacillus</taxon>
    </lineage>
</organism>
<evidence type="ECO:0000256" key="8">
    <source>
        <dbReference type="ARBA" id="ARBA00017684"/>
    </source>
</evidence>
<keyword evidence="9 18" id="KW-0963">Cytoplasm</keyword>
<evidence type="ECO:0000256" key="4">
    <source>
        <dbReference type="ARBA" id="ARBA00004496"/>
    </source>
</evidence>
<dbReference type="Gene3D" id="1.20.1090.10">
    <property type="entry name" value="Dehydroquinate synthase-like - alpha domain"/>
    <property type="match status" value="1"/>
</dbReference>
<protein>
    <recommendedName>
        <fullName evidence="8 18">3-dehydroquinate synthase</fullName>
        <shortName evidence="18">DHQS</shortName>
        <ecNumber evidence="7 18">4.2.3.4</ecNumber>
    </recommendedName>
</protein>
<keyword evidence="16 18" id="KW-0456">Lyase</keyword>
<evidence type="ECO:0000313" key="22">
    <source>
        <dbReference type="Proteomes" id="UP000031972"/>
    </source>
</evidence>
<comment type="function">
    <text evidence="18">Catalyzes the conversion of 3-deoxy-D-arabino-heptulosonate 7-phosphate (DAHP) to dehydroquinate (DHQ).</text>
</comment>
<feature type="binding site" evidence="18">
    <location>
        <position position="247"/>
    </location>
    <ligand>
        <name>Zn(2+)</name>
        <dbReference type="ChEBI" id="CHEBI:29105"/>
    </ligand>
</feature>
<dbReference type="CDD" id="cd08195">
    <property type="entry name" value="DHQS"/>
    <property type="match status" value="1"/>
</dbReference>
<dbReference type="InterPro" id="IPR016037">
    <property type="entry name" value="DHQ_synth_AroB"/>
</dbReference>
<evidence type="ECO:0000256" key="6">
    <source>
        <dbReference type="ARBA" id="ARBA00005412"/>
    </source>
</evidence>
<evidence type="ECO:0000259" key="19">
    <source>
        <dbReference type="Pfam" id="PF01761"/>
    </source>
</evidence>
<dbReference type="GO" id="GO:0009073">
    <property type="term" value="P:aromatic amino acid family biosynthetic process"/>
    <property type="evidence" value="ECO:0007669"/>
    <property type="project" value="UniProtKB-KW"/>
</dbReference>
<keyword evidence="22" id="KW-1185">Reference proteome</keyword>
<feature type="domain" description="3-dehydroquinate synthase N-terminal" evidence="19">
    <location>
        <begin position="69"/>
        <end position="179"/>
    </location>
</feature>
<feature type="domain" description="3-dehydroquinate synthase C-terminal" evidence="20">
    <location>
        <begin position="181"/>
        <end position="324"/>
    </location>
</feature>
<evidence type="ECO:0000256" key="16">
    <source>
        <dbReference type="ARBA" id="ARBA00023239"/>
    </source>
</evidence>
<feature type="binding site" evidence="18">
    <location>
        <begin position="106"/>
        <end position="110"/>
    </location>
    <ligand>
        <name>NAD(+)</name>
        <dbReference type="ChEBI" id="CHEBI:57540"/>
    </ligand>
</feature>
<proteinExistence type="inferred from homology"/>
<evidence type="ECO:0000256" key="5">
    <source>
        <dbReference type="ARBA" id="ARBA00004661"/>
    </source>
</evidence>
<dbReference type="Pfam" id="PF01761">
    <property type="entry name" value="DHQ_synthase"/>
    <property type="match status" value="1"/>
</dbReference>
<dbReference type="SUPFAM" id="SSF56796">
    <property type="entry name" value="Dehydroquinate synthase-like"/>
    <property type="match status" value="1"/>
</dbReference>
<dbReference type="EC" id="4.2.3.4" evidence="7 18"/>
<feature type="binding site" evidence="18">
    <location>
        <position position="151"/>
    </location>
    <ligand>
        <name>NAD(+)</name>
        <dbReference type="ChEBI" id="CHEBI:57540"/>
    </ligand>
</feature>
<reference evidence="21 22" key="1">
    <citation type="submission" date="2015-01" db="EMBL/GenBank/DDBJ databases">
        <title>Jeotgalibacillus campisalis genome sequencing.</title>
        <authorList>
            <person name="Goh K.M."/>
            <person name="Chan K.-G."/>
            <person name="Yaakop A.S."/>
            <person name="Ee R."/>
            <person name="Gan H.M."/>
            <person name="Chan C.S."/>
        </authorList>
    </citation>
    <scope>NUCLEOTIDE SEQUENCE [LARGE SCALE GENOMIC DNA]</scope>
    <source>
        <strain evidence="21 22">SF-57</strain>
    </source>
</reference>
<dbReference type="GO" id="GO:0005737">
    <property type="term" value="C:cytoplasm"/>
    <property type="evidence" value="ECO:0007669"/>
    <property type="project" value="UniProtKB-SubCell"/>
</dbReference>
<evidence type="ECO:0000259" key="20">
    <source>
        <dbReference type="Pfam" id="PF24621"/>
    </source>
</evidence>
<dbReference type="UniPathway" id="UPA00053">
    <property type="reaction ID" value="UER00085"/>
</dbReference>
<dbReference type="GO" id="GO:0046872">
    <property type="term" value="F:metal ion binding"/>
    <property type="evidence" value="ECO:0007669"/>
    <property type="project" value="UniProtKB-KW"/>
</dbReference>
<dbReference type="OrthoDB" id="9806583at2"/>
<dbReference type="InterPro" id="IPR030963">
    <property type="entry name" value="DHQ_synth_fam"/>
</dbReference>
<dbReference type="InterPro" id="IPR050071">
    <property type="entry name" value="Dehydroquinate_synthase"/>
</dbReference>
<comment type="catalytic activity">
    <reaction evidence="1 18">
        <text>7-phospho-2-dehydro-3-deoxy-D-arabino-heptonate = 3-dehydroquinate + phosphate</text>
        <dbReference type="Rhea" id="RHEA:21968"/>
        <dbReference type="ChEBI" id="CHEBI:32364"/>
        <dbReference type="ChEBI" id="CHEBI:43474"/>
        <dbReference type="ChEBI" id="CHEBI:58394"/>
        <dbReference type="EC" id="4.2.3.4"/>
    </reaction>
</comment>
<keyword evidence="12 18" id="KW-0547">Nucleotide-binding</keyword>
<sequence>MKTITIQTDHSVYPVVLGEDAIEKLDDIVNQLTPVVTSILLIADETVYKLHKNYIASGLPERIKRSTFLTPAGEKAKSFEVYQNAIGFALEEGLDRHSLVIACGGGATGDLAGFVAATFMRGIRLIQLPTTILAHDSAVGGKVAINHPLGKNMVGSFHQPAAVIYDMNFLHSLPIRESRSGFAEVIKHAIIADPKWLDEMMADLDSLESLDNELLENSLKKGIEIKAAIVEKDEKELGIRAYLNFGHTYGHAIETWAGYGKWSHGESIMAGMVYSLYLSKKLKNLEFDLLRFVRWINKLGYTAQPPAESQFDELLQLMLKDKKTVGKEVRFVLLEKIGKPVIQKIDTKELAAADKMIRSAKGEIK</sequence>
<dbReference type="HAMAP" id="MF_00110">
    <property type="entry name" value="DHQ_synthase"/>
    <property type="match status" value="1"/>
</dbReference>
<evidence type="ECO:0000256" key="9">
    <source>
        <dbReference type="ARBA" id="ARBA00022490"/>
    </source>
</evidence>
<comment type="cofactor">
    <cofactor evidence="18">
        <name>Co(2+)</name>
        <dbReference type="ChEBI" id="CHEBI:48828"/>
    </cofactor>
    <cofactor evidence="18">
        <name>Zn(2+)</name>
        <dbReference type="ChEBI" id="CHEBI:29105"/>
    </cofactor>
    <text evidence="18">Binds 1 divalent metal cation per subunit. Can use either Co(2+) or Zn(2+).</text>
</comment>
<keyword evidence="15 18" id="KW-0057">Aromatic amino acid biosynthesis</keyword>
<dbReference type="GO" id="GO:0008652">
    <property type="term" value="P:amino acid biosynthetic process"/>
    <property type="evidence" value="ECO:0007669"/>
    <property type="project" value="UniProtKB-KW"/>
</dbReference>
<dbReference type="Pfam" id="PF24621">
    <property type="entry name" value="DHQS_C"/>
    <property type="match status" value="1"/>
</dbReference>
<comment type="similarity">
    <text evidence="6 18">Belongs to the sugar phosphate cyclases superfamily. Dehydroquinate synthase family.</text>
</comment>
<gene>
    <name evidence="18" type="primary">aroB</name>
    <name evidence="21" type="ORF">KR50_22260</name>
</gene>
<evidence type="ECO:0000256" key="17">
    <source>
        <dbReference type="ARBA" id="ARBA00023285"/>
    </source>
</evidence>
<keyword evidence="14 18" id="KW-0520">NAD</keyword>
<dbReference type="Gene3D" id="3.40.50.1970">
    <property type="match status" value="1"/>
</dbReference>
<dbReference type="InterPro" id="IPR056179">
    <property type="entry name" value="DHQS_C"/>
</dbReference>
<dbReference type="NCBIfam" id="TIGR01357">
    <property type="entry name" value="aroB"/>
    <property type="match status" value="1"/>
</dbReference>
<feature type="binding site" evidence="18">
    <location>
        <begin position="130"/>
        <end position="131"/>
    </location>
    <ligand>
        <name>NAD(+)</name>
        <dbReference type="ChEBI" id="CHEBI:57540"/>
    </ligand>
</feature>
<comment type="cofactor">
    <cofactor evidence="3">
        <name>Zn(2+)</name>
        <dbReference type="ChEBI" id="CHEBI:29105"/>
    </cofactor>
</comment>
<dbReference type="AlphaFoldDB" id="A0A0C2S226"/>
<comment type="cofactor">
    <cofactor evidence="2 18">
        <name>NAD(+)</name>
        <dbReference type="ChEBI" id="CHEBI:57540"/>
    </cofactor>
</comment>
<evidence type="ECO:0000256" key="12">
    <source>
        <dbReference type="ARBA" id="ARBA00022741"/>
    </source>
</evidence>
<keyword evidence="11 18" id="KW-0479">Metal-binding</keyword>
<dbReference type="PANTHER" id="PTHR43622:SF7">
    <property type="entry name" value="3-DEHYDROQUINATE SYNTHASE, CHLOROPLASTIC"/>
    <property type="match status" value="1"/>
</dbReference>
<evidence type="ECO:0000256" key="2">
    <source>
        <dbReference type="ARBA" id="ARBA00001911"/>
    </source>
</evidence>
<dbReference type="FunFam" id="3.40.50.1970:FF:000007">
    <property type="entry name" value="Pentafunctional AROM polypeptide"/>
    <property type="match status" value="1"/>
</dbReference>
<feature type="binding site" evidence="18">
    <location>
        <position position="264"/>
    </location>
    <ligand>
        <name>Zn(2+)</name>
        <dbReference type="ChEBI" id="CHEBI:29105"/>
    </ligand>
</feature>
<dbReference type="InterPro" id="IPR030960">
    <property type="entry name" value="DHQS/DOIS_N"/>
</dbReference>
<evidence type="ECO:0000313" key="21">
    <source>
        <dbReference type="EMBL" id="KIL48059.1"/>
    </source>
</evidence>
<dbReference type="RefSeq" id="WP_041058010.1">
    <property type="nucleotide sequence ID" value="NZ_JXRR01000014.1"/>
</dbReference>
<dbReference type="GO" id="GO:0003856">
    <property type="term" value="F:3-dehydroquinate synthase activity"/>
    <property type="evidence" value="ECO:0007669"/>
    <property type="project" value="UniProtKB-UniRule"/>
</dbReference>
<evidence type="ECO:0000256" key="1">
    <source>
        <dbReference type="ARBA" id="ARBA00001393"/>
    </source>
</evidence>
<evidence type="ECO:0000256" key="15">
    <source>
        <dbReference type="ARBA" id="ARBA00023141"/>
    </source>
</evidence>
<accession>A0A0C2S226</accession>
<dbReference type="EMBL" id="JXRR01000014">
    <property type="protein sequence ID" value="KIL48059.1"/>
    <property type="molecule type" value="Genomic_DNA"/>
</dbReference>
<evidence type="ECO:0000256" key="13">
    <source>
        <dbReference type="ARBA" id="ARBA00022833"/>
    </source>
</evidence>
<name>A0A0C2S226_9BACL</name>
<keyword evidence="13 18" id="KW-0862">Zinc</keyword>